<dbReference type="GO" id="GO:0032259">
    <property type="term" value="P:methylation"/>
    <property type="evidence" value="ECO:0007669"/>
    <property type="project" value="UniProtKB-KW"/>
</dbReference>
<evidence type="ECO:0000313" key="5">
    <source>
        <dbReference type="Proteomes" id="UP000819052"/>
    </source>
</evidence>
<keyword evidence="3" id="KW-0949">S-adenosyl-L-methionine</keyword>
<accession>A0ABX0MHH3</accession>
<dbReference type="GO" id="GO:0008168">
    <property type="term" value="F:methyltransferase activity"/>
    <property type="evidence" value="ECO:0007669"/>
    <property type="project" value="UniProtKB-KW"/>
</dbReference>
<proteinExistence type="predicted"/>
<organism evidence="4 5">
    <name type="scientific">Massilia aquatica</name>
    <dbReference type="NCBI Taxonomy" id="2609000"/>
    <lineage>
        <taxon>Bacteria</taxon>
        <taxon>Pseudomonadati</taxon>
        <taxon>Pseudomonadota</taxon>
        <taxon>Betaproteobacteria</taxon>
        <taxon>Burkholderiales</taxon>
        <taxon>Oxalobacteraceae</taxon>
        <taxon>Telluria group</taxon>
        <taxon>Massilia</taxon>
    </lineage>
</organism>
<evidence type="ECO:0000313" key="4">
    <source>
        <dbReference type="EMBL" id="NHZ41616.1"/>
    </source>
</evidence>
<sequence>MTQAGLDHFERLYSASDDPWRVRESWYEQRKRALILAALPLKHYRNAYEPGCGNGELSAALAQRCARLLASDASPAAVALTEKRLSGPGEASVERHVLPRDWPAPERGPFDLIVVSELAYYLGPDGFDQLQARILASLAPEGTLVFCHWRHPFDDRLQGTEALHDAMTALPALAHALHHRETDFLLDIWTRAPGEAA</sequence>
<name>A0ABX0MHH3_9BURK</name>
<dbReference type="CDD" id="cd02440">
    <property type="entry name" value="AdoMet_MTases"/>
    <property type="match status" value="1"/>
</dbReference>
<evidence type="ECO:0000256" key="1">
    <source>
        <dbReference type="ARBA" id="ARBA00022603"/>
    </source>
</evidence>
<dbReference type="PANTHER" id="PTHR43464:SF19">
    <property type="entry name" value="UBIQUINONE BIOSYNTHESIS O-METHYLTRANSFERASE, MITOCHONDRIAL"/>
    <property type="match status" value="1"/>
</dbReference>
<dbReference type="Proteomes" id="UP000819052">
    <property type="component" value="Unassembled WGS sequence"/>
</dbReference>
<protein>
    <submittedName>
        <fullName evidence="4">Methyltransferase domain-containing protein</fullName>
    </submittedName>
</protein>
<reference evidence="4 5" key="1">
    <citation type="submission" date="2019-09" db="EMBL/GenBank/DDBJ databases">
        <title>Taxonomy of Antarctic Massilia spp.: description of Massilia rubra sp. nov., Massilia aquatica sp. nov., Massilia mucilaginosa sp. nov., Massilia frigida sp. nov. isolated from streams, lakes and regoliths.</title>
        <authorList>
            <person name="Holochova P."/>
            <person name="Sedlacek I."/>
            <person name="Kralova S."/>
            <person name="Maslanova I."/>
            <person name="Busse H.-J."/>
            <person name="Stankova E."/>
            <person name="Vrbovska V."/>
            <person name="Kovarovic V."/>
            <person name="Bartak M."/>
            <person name="Svec P."/>
            <person name="Pantucek R."/>
        </authorList>
    </citation>
    <scope>NUCLEOTIDE SEQUENCE [LARGE SCALE GENOMIC DNA]</scope>
    <source>
        <strain evidence="4 5">CCM 8693</strain>
    </source>
</reference>
<dbReference type="InterPro" id="IPR008715">
    <property type="entry name" value="SAM-MeTfrase_NodS-like"/>
</dbReference>
<dbReference type="InterPro" id="IPR029063">
    <property type="entry name" value="SAM-dependent_MTases_sf"/>
</dbReference>
<keyword evidence="1 4" id="KW-0489">Methyltransferase</keyword>
<dbReference type="EMBL" id="VVIW01000008">
    <property type="protein sequence ID" value="NHZ41616.1"/>
    <property type="molecule type" value="Genomic_DNA"/>
</dbReference>
<evidence type="ECO:0000256" key="2">
    <source>
        <dbReference type="ARBA" id="ARBA00022679"/>
    </source>
</evidence>
<dbReference type="SUPFAM" id="SSF53335">
    <property type="entry name" value="S-adenosyl-L-methionine-dependent methyltransferases"/>
    <property type="match status" value="1"/>
</dbReference>
<dbReference type="PANTHER" id="PTHR43464">
    <property type="entry name" value="METHYLTRANSFERASE"/>
    <property type="match status" value="1"/>
</dbReference>
<evidence type="ECO:0000256" key="3">
    <source>
        <dbReference type="ARBA" id="ARBA00022691"/>
    </source>
</evidence>
<gene>
    <name evidence="4" type="ORF">F1609_15820</name>
</gene>
<keyword evidence="2" id="KW-0808">Transferase</keyword>
<dbReference type="Pfam" id="PF05401">
    <property type="entry name" value="NodS"/>
    <property type="match status" value="1"/>
</dbReference>
<comment type="caution">
    <text evidence="4">The sequence shown here is derived from an EMBL/GenBank/DDBJ whole genome shotgun (WGS) entry which is preliminary data.</text>
</comment>
<keyword evidence="5" id="KW-1185">Reference proteome</keyword>
<dbReference type="Gene3D" id="3.40.50.150">
    <property type="entry name" value="Vaccinia Virus protein VP39"/>
    <property type="match status" value="1"/>
</dbReference>